<comment type="caution">
    <text evidence="1">The sequence shown here is derived from an EMBL/GenBank/DDBJ whole genome shotgun (WGS) entry which is preliminary data.</text>
</comment>
<organism evidence="1 2">
    <name type="scientific">Trichonephila clavata</name>
    <name type="common">Joro spider</name>
    <name type="synonym">Nephila clavata</name>
    <dbReference type="NCBI Taxonomy" id="2740835"/>
    <lineage>
        <taxon>Eukaryota</taxon>
        <taxon>Metazoa</taxon>
        <taxon>Ecdysozoa</taxon>
        <taxon>Arthropoda</taxon>
        <taxon>Chelicerata</taxon>
        <taxon>Arachnida</taxon>
        <taxon>Araneae</taxon>
        <taxon>Araneomorphae</taxon>
        <taxon>Entelegynae</taxon>
        <taxon>Araneoidea</taxon>
        <taxon>Nephilidae</taxon>
        <taxon>Trichonephila</taxon>
    </lineage>
</organism>
<keyword evidence="2" id="KW-1185">Reference proteome</keyword>
<dbReference type="AlphaFoldDB" id="A0A8X6FF12"/>
<accession>A0A8X6FF12</accession>
<protein>
    <submittedName>
        <fullName evidence="1">Uncharacterized protein</fullName>
    </submittedName>
</protein>
<name>A0A8X6FF12_TRICU</name>
<dbReference type="EMBL" id="BMAO01031897">
    <property type="protein sequence ID" value="GFQ78413.1"/>
    <property type="molecule type" value="Genomic_DNA"/>
</dbReference>
<evidence type="ECO:0000313" key="1">
    <source>
        <dbReference type="EMBL" id="GFQ78413.1"/>
    </source>
</evidence>
<evidence type="ECO:0000313" key="2">
    <source>
        <dbReference type="Proteomes" id="UP000887116"/>
    </source>
</evidence>
<proteinExistence type="predicted"/>
<dbReference type="Proteomes" id="UP000887116">
    <property type="component" value="Unassembled WGS sequence"/>
</dbReference>
<gene>
    <name evidence="1" type="ORF">TNCT_578151</name>
</gene>
<sequence length="94" mass="11070">MQMSFKKYRLCFCEVGHKGEDMVLLFKMSNDVTELDCVCEFRTEPCPVESDSQFRKVVLLNKADAMLFDHKNIYNRDRTFVEIGIIVILNFHDI</sequence>
<reference evidence="1" key="1">
    <citation type="submission" date="2020-07" db="EMBL/GenBank/DDBJ databases">
        <title>Multicomponent nature underlies the extraordinary mechanical properties of spider dragline silk.</title>
        <authorList>
            <person name="Kono N."/>
            <person name="Nakamura H."/>
            <person name="Mori M."/>
            <person name="Yoshida Y."/>
            <person name="Ohtoshi R."/>
            <person name="Malay A.D."/>
            <person name="Moran D.A.P."/>
            <person name="Tomita M."/>
            <person name="Numata K."/>
            <person name="Arakawa K."/>
        </authorList>
    </citation>
    <scope>NUCLEOTIDE SEQUENCE</scope>
</reference>